<keyword evidence="3" id="KW-0675">Receptor</keyword>
<sequence>MGSFRTSLSRRSLLALPLLAALPARADSWPTKPVHIIVPFAPGGSGDITARLVGKYMEEKTGQPFVIENKAGANGIVGVLAVKSSPADGYTLMLATTSTNAANIHMYKNPGYDPEKDFSVVGIIGESGAFLVVPANSPYKTLADLMAYAKANPGKLNFGYFNASSQVPSEVLGKKAGVEWQGVAYKAIGNAWSDLYAGAIQFMCVDLTAARGQVVSDKARPLAITLAERSPLYPDVPTFAETFPGFVSTGFLAIAVPKAVPEDIKQRLNELINEAILSPEINKRLTQEFALTPHKLDLAQCAEQDRSERAKWAEYVKIARIEPQ</sequence>
<dbReference type="PANTHER" id="PTHR42928:SF5">
    <property type="entry name" value="BLR1237 PROTEIN"/>
    <property type="match status" value="1"/>
</dbReference>
<dbReference type="PANTHER" id="PTHR42928">
    <property type="entry name" value="TRICARBOXYLATE-BINDING PROTEIN"/>
    <property type="match status" value="1"/>
</dbReference>
<name>A0A1T4SWM9_9HYPH</name>
<gene>
    <name evidence="3" type="ORF">SAMN02745126_05275</name>
</gene>
<dbReference type="Proteomes" id="UP000190092">
    <property type="component" value="Unassembled WGS sequence"/>
</dbReference>
<dbReference type="Gene3D" id="3.40.190.150">
    <property type="entry name" value="Bordetella uptake gene, domain 1"/>
    <property type="match status" value="1"/>
</dbReference>
<dbReference type="AlphaFoldDB" id="A0A1T4SWM9"/>
<feature type="signal peptide" evidence="2">
    <location>
        <begin position="1"/>
        <end position="26"/>
    </location>
</feature>
<dbReference type="InterPro" id="IPR005064">
    <property type="entry name" value="BUG"/>
</dbReference>
<dbReference type="CDD" id="cd07012">
    <property type="entry name" value="PBP2_Bug_TTT"/>
    <property type="match status" value="1"/>
</dbReference>
<evidence type="ECO:0000313" key="4">
    <source>
        <dbReference type="Proteomes" id="UP000190092"/>
    </source>
</evidence>
<feature type="chain" id="PRO_5012978875" evidence="2">
    <location>
        <begin position="27"/>
        <end position="324"/>
    </location>
</feature>
<dbReference type="InterPro" id="IPR042100">
    <property type="entry name" value="Bug_dom1"/>
</dbReference>
<evidence type="ECO:0000256" key="2">
    <source>
        <dbReference type="SAM" id="SignalP"/>
    </source>
</evidence>
<proteinExistence type="inferred from homology"/>
<keyword evidence="4" id="KW-1185">Reference proteome</keyword>
<dbReference type="EMBL" id="FUWJ01000010">
    <property type="protein sequence ID" value="SKA32556.1"/>
    <property type="molecule type" value="Genomic_DNA"/>
</dbReference>
<reference evidence="4" key="1">
    <citation type="submission" date="2017-02" db="EMBL/GenBank/DDBJ databases">
        <authorList>
            <person name="Varghese N."/>
            <person name="Submissions S."/>
        </authorList>
    </citation>
    <scope>NUCLEOTIDE SEQUENCE [LARGE SCALE GENOMIC DNA]</scope>
    <source>
        <strain evidence="4">ATCC 27094</strain>
    </source>
</reference>
<organism evidence="3 4">
    <name type="scientific">Enhydrobacter aerosaccus</name>
    <dbReference type="NCBI Taxonomy" id="225324"/>
    <lineage>
        <taxon>Bacteria</taxon>
        <taxon>Pseudomonadati</taxon>
        <taxon>Pseudomonadota</taxon>
        <taxon>Alphaproteobacteria</taxon>
        <taxon>Hyphomicrobiales</taxon>
        <taxon>Enhydrobacter</taxon>
    </lineage>
</organism>
<dbReference type="STRING" id="225324.SAMN02745126_05275"/>
<dbReference type="Gene3D" id="3.40.190.10">
    <property type="entry name" value="Periplasmic binding protein-like II"/>
    <property type="match status" value="1"/>
</dbReference>
<protein>
    <submittedName>
        <fullName evidence="3">Tripartite-type tricarboxylate transporter, receptor component TctC</fullName>
    </submittedName>
</protein>
<comment type="similarity">
    <text evidence="1">Belongs to the UPF0065 (bug) family.</text>
</comment>
<accession>A0A1T4SWM9</accession>
<dbReference type="PIRSF" id="PIRSF017082">
    <property type="entry name" value="YflP"/>
    <property type="match status" value="1"/>
</dbReference>
<dbReference type="SUPFAM" id="SSF53850">
    <property type="entry name" value="Periplasmic binding protein-like II"/>
    <property type="match status" value="1"/>
</dbReference>
<evidence type="ECO:0000313" key="3">
    <source>
        <dbReference type="EMBL" id="SKA32556.1"/>
    </source>
</evidence>
<keyword evidence="2" id="KW-0732">Signal</keyword>
<evidence type="ECO:0000256" key="1">
    <source>
        <dbReference type="ARBA" id="ARBA00006987"/>
    </source>
</evidence>
<dbReference type="Pfam" id="PF03401">
    <property type="entry name" value="TctC"/>
    <property type="match status" value="1"/>
</dbReference>